<gene>
    <name evidence="6" type="ORF">M8A51_03600</name>
</gene>
<keyword evidence="6" id="KW-0067">ATP-binding</keyword>
<dbReference type="SUPFAM" id="SSF55781">
    <property type="entry name" value="GAF domain-like"/>
    <property type="match status" value="1"/>
</dbReference>
<feature type="domain" description="Histidine kinase" evidence="5">
    <location>
        <begin position="216"/>
        <end position="442"/>
    </location>
</feature>
<dbReference type="InterPro" id="IPR004358">
    <property type="entry name" value="Sig_transdc_His_kin-like_C"/>
</dbReference>
<dbReference type="InterPro" id="IPR005467">
    <property type="entry name" value="His_kinase_dom"/>
</dbReference>
<dbReference type="PROSITE" id="PS50109">
    <property type="entry name" value="HIS_KIN"/>
    <property type="match status" value="1"/>
</dbReference>
<dbReference type="CDD" id="cd00082">
    <property type="entry name" value="HisKA"/>
    <property type="match status" value="1"/>
</dbReference>
<dbReference type="GO" id="GO:0005524">
    <property type="term" value="F:ATP binding"/>
    <property type="evidence" value="ECO:0007669"/>
    <property type="project" value="UniProtKB-KW"/>
</dbReference>
<organism evidence="6 7">
    <name type="scientific">Caldimonas mangrovi</name>
    <dbReference type="NCBI Taxonomy" id="2944811"/>
    <lineage>
        <taxon>Bacteria</taxon>
        <taxon>Pseudomonadati</taxon>
        <taxon>Pseudomonadota</taxon>
        <taxon>Betaproteobacteria</taxon>
        <taxon>Burkholderiales</taxon>
        <taxon>Sphaerotilaceae</taxon>
        <taxon>Caldimonas</taxon>
    </lineage>
</organism>
<proteinExistence type="predicted"/>
<protein>
    <recommendedName>
        <fullName evidence="2">histidine kinase</fullName>
        <ecNumber evidence="2">2.7.13.3</ecNumber>
    </recommendedName>
</protein>
<dbReference type="Gene3D" id="1.10.287.130">
    <property type="match status" value="1"/>
</dbReference>
<evidence type="ECO:0000256" key="4">
    <source>
        <dbReference type="SAM" id="Coils"/>
    </source>
</evidence>
<evidence type="ECO:0000313" key="7">
    <source>
        <dbReference type="Proteomes" id="UP001165541"/>
    </source>
</evidence>
<keyword evidence="4" id="KW-0175">Coiled coil</keyword>
<name>A0ABT0YJN9_9BURK</name>
<dbReference type="Proteomes" id="UP001165541">
    <property type="component" value="Unassembled WGS sequence"/>
</dbReference>
<dbReference type="PANTHER" id="PTHR43065:SF50">
    <property type="entry name" value="HISTIDINE KINASE"/>
    <property type="match status" value="1"/>
</dbReference>
<dbReference type="Pfam" id="PF02518">
    <property type="entry name" value="HATPase_c"/>
    <property type="match status" value="1"/>
</dbReference>
<evidence type="ECO:0000313" key="6">
    <source>
        <dbReference type="EMBL" id="MCM5678614.1"/>
    </source>
</evidence>
<dbReference type="InterPro" id="IPR029016">
    <property type="entry name" value="GAF-like_dom_sf"/>
</dbReference>
<dbReference type="InterPro" id="IPR003018">
    <property type="entry name" value="GAF"/>
</dbReference>
<dbReference type="SMART" id="SM00387">
    <property type="entry name" value="HATPase_c"/>
    <property type="match status" value="1"/>
</dbReference>
<comment type="catalytic activity">
    <reaction evidence="1">
        <text>ATP + protein L-histidine = ADP + protein N-phospho-L-histidine.</text>
        <dbReference type="EC" id="2.7.13.3"/>
    </reaction>
</comment>
<dbReference type="SMART" id="SM00065">
    <property type="entry name" value="GAF"/>
    <property type="match status" value="1"/>
</dbReference>
<dbReference type="InterPro" id="IPR036890">
    <property type="entry name" value="HATPase_C_sf"/>
</dbReference>
<evidence type="ECO:0000259" key="5">
    <source>
        <dbReference type="PROSITE" id="PS50109"/>
    </source>
</evidence>
<dbReference type="InterPro" id="IPR003661">
    <property type="entry name" value="HisK_dim/P_dom"/>
</dbReference>
<keyword evidence="7" id="KW-1185">Reference proteome</keyword>
<dbReference type="PANTHER" id="PTHR43065">
    <property type="entry name" value="SENSOR HISTIDINE KINASE"/>
    <property type="match status" value="1"/>
</dbReference>
<accession>A0ABT0YJN9</accession>
<dbReference type="Gene3D" id="3.30.565.10">
    <property type="entry name" value="Histidine kinase-like ATPase, C-terminal domain"/>
    <property type="match status" value="1"/>
</dbReference>
<reference evidence="6" key="1">
    <citation type="submission" date="2022-05" db="EMBL/GenBank/DDBJ databases">
        <title>Schlegelella sp. nov., isolated from mangrove soil.</title>
        <authorList>
            <person name="Liu Y."/>
            <person name="Ge X."/>
            <person name="Liu W."/>
        </authorList>
    </citation>
    <scope>NUCLEOTIDE SEQUENCE</scope>
    <source>
        <strain evidence="6">S2-27</strain>
    </source>
</reference>
<dbReference type="InterPro" id="IPR003594">
    <property type="entry name" value="HATPase_dom"/>
</dbReference>
<dbReference type="EC" id="2.7.13.3" evidence="2"/>
<keyword evidence="3" id="KW-0597">Phosphoprotein</keyword>
<sequence>MSDKLSKLSWLEELYALSRTAAAATDLDEALVAMLKHIAEGFAAGSGTLALMVDAEQVLEIVAGTDLPADAIGQKVQIGRGVLGGVALEGKPVLINGQLDISKTSRPAAVSKRKIPTSSMCWPLHVKGKLIGVMSMNRFEVHAPFEERDLQRGSIMVNMLALVIENLRMHIDQQHRIERLSQLNRELEETNRRLAQTQAQLVQSEKMASIGQLAAGVAHEINNPIGYVAANVRALESYAKELLQRLRDAGPLDGSLRDIEEDLPGLAGETREGLERVRSIVQNLRDFSSVDVQEQWEQVDLNAWVRSAIELAQPELSARAELQCTLTPLPPVSGLPAQLQQVFRHLLVNAAQALRERGHVAVTTGREDQRVWVEVRDDGEGMPPEVLRRIFEPFFTTRPVGSGTGLGLSLAYSIVQKHQGTIDVHSEAGKGSRFRVWLPMHRCAA</sequence>
<dbReference type="RefSeq" id="WP_251776755.1">
    <property type="nucleotide sequence ID" value="NZ_JAMKFE010000002.1"/>
</dbReference>
<comment type="caution">
    <text evidence="6">The sequence shown here is derived from an EMBL/GenBank/DDBJ whole genome shotgun (WGS) entry which is preliminary data.</text>
</comment>
<feature type="coiled-coil region" evidence="4">
    <location>
        <begin position="170"/>
        <end position="207"/>
    </location>
</feature>
<dbReference type="SUPFAM" id="SSF55874">
    <property type="entry name" value="ATPase domain of HSP90 chaperone/DNA topoisomerase II/histidine kinase"/>
    <property type="match status" value="1"/>
</dbReference>
<evidence type="ECO:0000256" key="3">
    <source>
        <dbReference type="ARBA" id="ARBA00022553"/>
    </source>
</evidence>
<evidence type="ECO:0000256" key="1">
    <source>
        <dbReference type="ARBA" id="ARBA00000085"/>
    </source>
</evidence>
<dbReference type="SUPFAM" id="SSF47384">
    <property type="entry name" value="Homodimeric domain of signal transducing histidine kinase"/>
    <property type="match status" value="1"/>
</dbReference>
<dbReference type="InterPro" id="IPR036097">
    <property type="entry name" value="HisK_dim/P_sf"/>
</dbReference>
<dbReference type="PRINTS" id="PR00344">
    <property type="entry name" value="BCTRLSENSOR"/>
</dbReference>
<evidence type="ECO:0000256" key="2">
    <source>
        <dbReference type="ARBA" id="ARBA00012438"/>
    </source>
</evidence>
<dbReference type="Pfam" id="PF13185">
    <property type="entry name" value="GAF_2"/>
    <property type="match status" value="1"/>
</dbReference>
<dbReference type="Gene3D" id="3.30.450.40">
    <property type="match status" value="1"/>
</dbReference>
<keyword evidence="6" id="KW-0547">Nucleotide-binding</keyword>
<dbReference type="EMBL" id="JAMKFE010000002">
    <property type="protein sequence ID" value="MCM5678614.1"/>
    <property type="molecule type" value="Genomic_DNA"/>
</dbReference>